<dbReference type="RefSeq" id="WP_084370741.1">
    <property type="nucleotide sequence ID" value="NZ_FWYF01000001.1"/>
</dbReference>
<name>A0A1W2G6X5_REIFA</name>
<evidence type="ECO:0000313" key="2">
    <source>
        <dbReference type="Proteomes" id="UP000192472"/>
    </source>
</evidence>
<protein>
    <recommendedName>
        <fullName evidence="3">General stress protein CsbD</fullName>
    </recommendedName>
</protein>
<reference evidence="1 2" key="1">
    <citation type="submission" date="2017-04" db="EMBL/GenBank/DDBJ databases">
        <authorList>
            <person name="Afonso C.L."/>
            <person name="Miller P.J."/>
            <person name="Scott M.A."/>
            <person name="Spackman E."/>
            <person name="Goraichik I."/>
            <person name="Dimitrov K.M."/>
            <person name="Suarez D.L."/>
            <person name="Swayne D.E."/>
        </authorList>
    </citation>
    <scope>NUCLEOTIDE SEQUENCE [LARGE SCALE GENOMIC DNA]</scope>
    <source>
        <strain evidence="1 2">DSM 26133</strain>
    </source>
</reference>
<accession>A0A1W2G6X5</accession>
<dbReference type="STRING" id="692418.SAMN04488029_0394"/>
<gene>
    <name evidence="1" type="ORF">SAMN04488029_0394</name>
</gene>
<sequence>MNITRSWREQMVMLKWRFPSLCDKDLIYEEGQRESMLNRLMVKLEKTRTELEVLLAELQTY</sequence>
<evidence type="ECO:0000313" key="1">
    <source>
        <dbReference type="EMBL" id="SMD32056.1"/>
    </source>
</evidence>
<keyword evidence="2" id="KW-1185">Reference proteome</keyword>
<proteinExistence type="predicted"/>
<dbReference type="OrthoDB" id="1164174at2"/>
<organism evidence="1 2">
    <name type="scientific">Reichenbachiella faecimaris</name>
    <dbReference type="NCBI Taxonomy" id="692418"/>
    <lineage>
        <taxon>Bacteria</taxon>
        <taxon>Pseudomonadati</taxon>
        <taxon>Bacteroidota</taxon>
        <taxon>Cytophagia</taxon>
        <taxon>Cytophagales</taxon>
        <taxon>Reichenbachiellaceae</taxon>
        <taxon>Reichenbachiella</taxon>
    </lineage>
</organism>
<dbReference type="EMBL" id="FWYF01000001">
    <property type="protein sequence ID" value="SMD32056.1"/>
    <property type="molecule type" value="Genomic_DNA"/>
</dbReference>
<dbReference type="AlphaFoldDB" id="A0A1W2G6X5"/>
<evidence type="ECO:0008006" key="3">
    <source>
        <dbReference type="Google" id="ProtNLM"/>
    </source>
</evidence>
<dbReference type="Proteomes" id="UP000192472">
    <property type="component" value="Unassembled WGS sequence"/>
</dbReference>